<dbReference type="CDD" id="cd06261">
    <property type="entry name" value="TM_PBP2"/>
    <property type="match status" value="1"/>
</dbReference>
<reference evidence="9 10" key="1">
    <citation type="submission" date="2016-07" db="EMBL/GenBank/DDBJ databases">
        <title>Characterization of isolates of Eisenbergiella tayi derived from blood cultures, using whole genome sequencing.</title>
        <authorList>
            <person name="Burdz T."/>
            <person name="Wiebe D."/>
            <person name="Huynh C."/>
            <person name="Bernard K."/>
        </authorList>
    </citation>
    <scope>NUCLEOTIDE SEQUENCE [LARGE SCALE GENOMIC DNA]</scope>
    <source>
        <strain evidence="9 10">NML 120489</strain>
    </source>
</reference>
<evidence type="ECO:0000256" key="7">
    <source>
        <dbReference type="RuleBase" id="RU363032"/>
    </source>
</evidence>
<evidence type="ECO:0000256" key="5">
    <source>
        <dbReference type="ARBA" id="ARBA00022989"/>
    </source>
</evidence>
<name>A0A1E3AYD9_9FIRM</name>
<dbReference type="PANTHER" id="PTHR43744">
    <property type="entry name" value="ABC TRANSPORTER PERMEASE PROTEIN MG189-RELATED-RELATED"/>
    <property type="match status" value="1"/>
</dbReference>
<evidence type="ECO:0000256" key="4">
    <source>
        <dbReference type="ARBA" id="ARBA00022692"/>
    </source>
</evidence>
<comment type="subcellular location">
    <subcellularLocation>
        <location evidence="1 7">Cell membrane</location>
        <topology evidence="1 7">Multi-pass membrane protein</topology>
    </subcellularLocation>
</comment>
<dbReference type="AlphaFoldDB" id="A0A1E3AYD9"/>
<keyword evidence="6 7" id="KW-0472">Membrane</keyword>
<evidence type="ECO:0000256" key="2">
    <source>
        <dbReference type="ARBA" id="ARBA00022448"/>
    </source>
</evidence>
<evidence type="ECO:0000256" key="3">
    <source>
        <dbReference type="ARBA" id="ARBA00022475"/>
    </source>
</evidence>
<feature type="transmembrane region" description="Helical" evidence="7">
    <location>
        <begin position="12"/>
        <end position="35"/>
    </location>
</feature>
<feature type="transmembrane region" description="Helical" evidence="7">
    <location>
        <begin position="75"/>
        <end position="98"/>
    </location>
</feature>
<proteinExistence type="inferred from homology"/>
<dbReference type="PROSITE" id="PS50928">
    <property type="entry name" value="ABC_TM1"/>
    <property type="match status" value="1"/>
</dbReference>
<dbReference type="InterPro" id="IPR035906">
    <property type="entry name" value="MetI-like_sf"/>
</dbReference>
<dbReference type="GO" id="GO:0055085">
    <property type="term" value="P:transmembrane transport"/>
    <property type="evidence" value="ECO:0007669"/>
    <property type="project" value="InterPro"/>
</dbReference>
<dbReference type="Pfam" id="PF00528">
    <property type="entry name" value="BPD_transp_1"/>
    <property type="match status" value="1"/>
</dbReference>
<comment type="similarity">
    <text evidence="7">Belongs to the binding-protein-dependent transport system permease family.</text>
</comment>
<evidence type="ECO:0000313" key="9">
    <source>
        <dbReference type="EMBL" id="ODM13728.1"/>
    </source>
</evidence>
<keyword evidence="3" id="KW-1003">Cell membrane</keyword>
<gene>
    <name evidence="9" type="primary">araQ_35</name>
    <name evidence="9" type="ORF">BEH84_01447</name>
</gene>
<keyword evidence="5 7" id="KW-1133">Transmembrane helix</keyword>
<feature type="transmembrane region" description="Helical" evidence="7">
    <location>
        <begin position="110"/>
        <end position="129"/>
    </location>
</feature>
<organism evidence="9 10">
    <name type="scientific">Eisenbergiella tayi</name>
    <dbReference type="NCBI Taxonomy" id="1432052"/>
    <lineage>
        <taxon>Bacteria</taxon>
        <taxon>Bacillati</taxon>
        <taxon>Bacillota</taxon>
        <taxon>Clostridia</taxon>
        <taxon>Lachnospirales</taxon>
        <taxon>Lachnospiraceae</taxon>
        <taxon>Eisenbergiella</taxon>
    </lineage>
</organism>
<dbReference type="GO" id="GO:0005886">
    <property type="term" value="C:plasma membrane"/>
    <property type="evidence" value="ECO:0007669"/>
    <property type="project" value="UniProtKB-SubCell"/>
</dbReference>
<dbReference type="Gene3D" id="1.10.3720.10">
    <property type="entry name" value="MetI-like"/>
    <property type="match status" value="1"/>
</dbReference>
<dbReference type="InterPro" id="IPR000515">
    <property type="entry name" value="MetI-like"/>
</dbReference>
<evidence type="ECO:0000256" key="6">
    <source>
        <dbReference type="ARBA" id="ARBA00023136"/>
    </source>
</evidence>
<evidence type="ECO:0000256" key="1">
    <source>
        <dbReference type="ARBA" id="ARBA00004651"/>
    </source>
</evidence>
<dbReference type="SUPFAM" id="SSF161098">
    <property type="entry name" value="MetI-like"/>
    <property type="match status" value="1"/>
</dbReference>
<evidence type="ECO:0000313" key="10">
    <source>
        <dbReference type="Proteomes" id="UP000095003"/>
    </source>
</evidence>
<keyword evidence="4 7" id="KW-0812">Transmembrane</keyword>
<feature type="domain" description="ABC transmembrane type-1" evidence="8">
    <location>
        <begin position="75"/>
        <end position="270"/>
    </location>
</feature>
<accession>A0A1E3AYD9</accession>
<feature type="transmembrane region" description="Helical" evidence="7">
    <location>
        <begin position="141"/>
        <end position="162"/>
    </location>
</feature>
<feature type="transmembrane region" description="Helical" evidence="7">
    <location>
        <begin position="254"/>
        <end position="273"/>
    </location>
</feature>
<keyword evidence="2 7" id="KW-0813">Transport</keyword>
<protein>
    <submittedName>
        <fullName evidence="9">L-arabinose transport system permease protein AraQ</fullName>
    </submittedName>
</protein>
<evidence type="ECO:0000259" key="8">
    <source>
        <dbReference type="PROSITE" id="PS50928"/>
    </source>
</evidence>
<dbReference type="PANTHER" id="PTHR43744:SF9">
    <property type="entry name" value="POLYGALACTURONAN_RHAMNOGALACTURONAN TRANSPORT SYSTEM PERMEASE PROTEIN YTCP"/>
    <property type="match status" value="1"/>
</dbReference>
<dbReference type="EMBL" id="MCGI01000001">
    <property type="protein sequence ID" value="ODM13728.1"/>
    <property type="molecule type" value="Genomic_DNA"/>
</dbReference>
<dbReference type="Proteomes" id="UP000095003">
    <property type="component" value="Unassembled WGS sequence"/>
</dbReference>
<sequence length="288" mass="32527">MVVRKKRKISAFTIVNTVLLALVTLLMLYPFWYIIIGSVSSTNYIYSGKMLLLPDQINLDAYVTMLSNKRVVQSFFNSIFVTLTGTFLSMVLTFMGAYVLSKKYLPYRSLLTLFLVFTMLFEGGMIPFYLLVNKLGMTDTIWSLIIPGCISTYNLIIMRNFLMTIPIELEEAAEIDGAGQLGIMLKVYLPLAKSVMATVTLFYAVSYWNSFFWATIFLNDSKYWTLQVILRELVLMANAAAIDSANGTMITENAKMALIIITSLPIIMVYPFLQKYFVKGMLVGSVKG</sequence>
<comment type="caution">
    <text evidence="9">The sequence shown here is derived from an EMBL/GenBank/DDBJ whole genome shotgun (WGS) entry which is preliminary data.</text>
</comment>